<dbReference type="Gene3D" id="1.10.8.100">
    <property type="entry name" value="Ribosomal RNA adenine dimethylase-like, domain 2"/>
    <property type="match status" value="1"/>
</dbReference>
<dbReference type="SUPFAM" id="SSF55060">
    <property type="entry name" value="GHMP Kinase, C-terminal domain"/>
    <property type="match status" value="1"/>
</dbReference>
<feature type="binding site" evidence="12 13">
    <location>
        <position position="61"/>
    </location>
    <ligand>
        <name>S-adenosyl-L-methionine</name>
        <dbReference type="ChEBI" id="CHEBI:59789"/>
    </ligand>
</feature>
<feature type="binding site" evidence="12 13">
    <location>
        <position position="36"/>
    </location>
    <ligand>
        <name>S-adenosyl-L-methionine</name>
        <dbReference type="ChEBI" id="CHEBI:59789"/>
    </ligand>
</feature>
<keyword evidence="8 11" id="KW-0418">Kinase</keyword>
<dbReference type="InterPro" id="IPR020596">
    <property type="entry name" value="rRNA_Ade_Mease_Trfase_CS"/>
</dbReference>
<dbReference type="Proteomes" id="UP000627538">
    <property type="component" value="Unassembled WGS sequence"/>
</dbReference>
<dbReference type="FunFam" id="3.40.50.150:FF:000023">
    <property type="entry name" value="Ribosomal RNA small subunit methyltransferase A"/>
    <property type="match status" value="1"/>
</dbReference>
<keyword evidence="6 12" id="KW-0949">S-adenosyl-L-methionine</keyword>
<dbReference type="SMART" id="SM00650">
    <property type="entry name" value="rADc"/>
    <property type="match status" value="1"/>
</dbReference>
<evidence type="ECO:0000313" key="15">
    <source>
        <dbReference type="EMBL" id="MBD3689990.1"/>
    </source>
</evidence>
<feature type="binding site" evidence="12 13">
    <location>
        <position position="111"/>
    </location>
    <ligand>
        <name>S-adenosyl-L-methionine</name>
        <dbReference type="ChEBI" id="CHEBI:59789"/>
    </ligand>
</feature>
<keyword evidence="3 12" id="KW-0698">rRNA processing</keyword>
<keyword evidence="16" id="KW-1185">Reference proteome</keyword>
<dbReference type="SUPFAM" id="SSF54211">
    <property type="entry name" value="Ribosomal protein S5 domain 2-like"/>
    <property type="match status" value="1"/>
</dbReference>
<dbReference type="Gene3D" id="3.30.230.10">
    <property type="match status" value="1"/>
</dbReference>
<accession>A0A8I0KQH4</accession>
<evidence type="ECO:0000256" key="1">
    <source>
        <dbReference type="ARBA" id="ARBA00009684"/>
    </source>
</evidence>
<dbReference type="GO" id="GO:0016114">
    <property type="term" value="P:terpenoid biosynthetic process"/>
    <property type="evidence" value="ECO:0007669"/>
    <property type="project" value="InterPro"/>
</dbReference>
<keyword evidence="7 11" id="KW-0547">Nucleotide-binding</keyword>
<dbReference type="InterPro" id="IPR014721">
    <property type="entry name" value="Ribsml_uS5_D2-typ_fold_subgr"/>
</dbReference>
<dbReference type="InterPro" id="IPR011530">
    <property type="entry name" value="rRNA_adenine_dimethylase"/>
</dbReference>
<evidence type="ECO:0000256" key="12">
    <source>
        <dbReference type="HAMAP-Rule" id="MF_00607"/>
    </source>
</evidence>
<evidence type="ECO:0000256" key="6">
    <source>
        <dbReference type="ARBA" id="ARBA00022691"/>
    </source>
</evidence>
<evidence type="ECO:0000256" key="13">
    <source>
        <dbReference type="PROSITE-ProRule" id="PRU01026"/>
    </source>
</evidence>
<comment type="similarity">
    <text evidence="1 11">Belongs to the GHMP kinase family. IspE subfamily.</text>
</comment>
<feature type="domain" description="Ribosomal RNA adenine methylase transferase N-terminal" evidence="14">
    <location>
        <begin position="41"/>
        <end position="223"/>
    </location>
</feature>
<dbReference type="Pfam" id="PF00398">
    <property type="entry name" value="RrnaAD"/>
    <property type="match status" value="1"/>
</dbReference>
<feature type="binding site" evidence="11">
    <location>
        <begin position="396"/>
        <end position="406"/>
    </location>
    <ligand>
        <name>ATP</name>
        <dbReference type="ChEBI" id="CHEBI:30616"/>
    </ligand>
</feature>
<comment type="catalytic activity">
    <reaction evidence="12">
        <text>adenosine(1518)/adenosine(1519) in 16S rRNA + 4 S-adenosyl-L-methionine = N(6)-dimethyladenosine(1518)/N(6)-dimethyladenosine(1519) in 16S rRNA + 4 S-adenosyl-L-homocysteine + 4 H(+)</text>
        <dbReference type="Rhea" id="RHEA:19609"/>
        <dbReference type="Rhea" id="RHEA-COMP:10232"/>
        <dbReference type="Rhea" id="RHEA-COMP:10233"/>
        <dbReference type="ChEBI" id="CHEBI:15378"/>
        <dbReference type="ChEBI" id="CHEBI:57856"/>
        <dbReference type="ChEBI" id="CHEBI:59789"/>
        <dbReference type="ChEBI" id="CHEBI:74411"/>
        <dbReference type="ChEBI" id="CHEBI:74493"/>
        <dbReference type="EC" id="2.1.1.182"/>
    </reaction>
</comment>
<dbReference type="PROSITE" id="PS01131">
    <property type="entry name" value="RRNA_A_DIMETH"/>
    <property type="match status" value="1"/>
</dbReference>
<keyword evidence="4 12" id="KW-0489">Methyltransferase</keyword>
<dbReference type="GO" id="GO:0003723">
    <property type="term" value="F:RNA binding"/>
    <property type="evidence" value="ECO:0007669"/>
    <property type="project" value="UniProtKB-UniRule"/>
</dbReference>
<comment type="similarity">
    <text evidence="12">Belongs to the class I-like SAM-binding methyltransferase superfamily. rRNA adenine N(6)-methyltransferase family. RsmA subfamily.</text>
</comment>
<dbReference type="PROSITE" id="PS51689">
    <property type="entry name" value="SAM_RNA_A_N6_MT"/>
    <property type="match status" value="1"/>
</dbReference>
<proteinExistence type="inferred from homology"/>
<organism evidence="15 16">
    <name type="scientific">Nanchangia anserum</name>
    <dbReference type="NCBI Taxonomy" id="2692125"/>
    <lineage>
        <taxon>Bacteria</taxon>
        <taxon>Bacillati</taxon>
        <taxon>Actinomycetota</taxon>
        <taxon>Actinomycetes</taxon>
        <taxon>Actinomycetales</taxon>
        <taxon>Actinomycetaceae</taxon>
        <taxon>Nanchangia</taxon>
    </lineage>
</organism>
<dbReference type="GO" id="GO:0052908">
    <property type="term" value="F:16S rRNA (adenine(1518)-N(6)/adenine(1519)-N(6))-dimethyltransferase activity"/>
    <property type="evidence" value="ECO:0007669"/>
    <property type="project" value="UniProtKB-EC"/>
</dbReference>
<evidence type="ECO:0000256" key="10">
    <source>
        <dbReference type="ARBA" id="ARBA00022884"/>
    </source>
</evidence>
<feature type="binding site" evidence="12 13">
    <location>
        <position position="138"/>
    </location>
    <ligand>
        <name>S-adenosyl-L-methionine</name>
        <dbReference type="ChEBI" id="CHEBI:59789"/>
    </ligand>
</feature>
<comment type="function">
    <text evidence="11">Catalyzes the phosphorylation of the position 2 hydroxy group of 4-diphosphocytidyl-2C-methyl-D-erythritol.</text>
</comment>
<evidence type="ECO:0000256" key="3">
    <source>
        <dbReference type="ARBA" id="ARBA00022552"/>
    </source>
</evidence>
<keyword evidence="2 12" id="KW-0963">Cytoplasm</keyword>
<dbReference type="InterPro" id="IPR023165">
    <property type="entry name" value="rRNA_Ade_diMease-like_C"/>
</dbReference>
<evidence type="ECO:0000313" key="16">
    <source>
        <dbReference type="Proteomes" id="UP000627538"/>
    </source>
</evidence>
<keyword evidence="5 11" id="KW-0808">Transferase</keyword>
<dbReference type="Gene3D" id="3.30.70.890">
    <property type="entry name" value="GHMP kinase, C-terminal domain"/>
    <property type="match status" value="1"/>
</dbReference>
<dbReference type="PANTHER" id="PTHR11727:SF7">
    <property type="entry name" value="DIMETHYLADENOSINE TRANSFERASE-RELATED"/>
    <property type="match status" value="1"/>
</dbReference>
<dbReference type="Pfam" id="PF00288">
    <property type="entry name" value="GHMP_kinases_N"/>
    <property type="match status" value="1"/>
</dbReference>
<dbReference type="InterPro" id="IPR020568">
    <property type="entry name" value="Ribosomal_Su5_D2-typ_SF"/>
</dbReference>
<dbReference type="HAMAP" id="MF_00607">
    <property type="entry name" value="16SrRNA_methyltr_A"/>
    <property type="match status" value="1"/>
</dbReference>
<dbReference type="SUPFAM" id="SSF53335">
    <property type="entry name" value="S-adenosyl-L-methionine-dependent methyltransferases"/>
    <property type="match status" value="1"/>
</dbReference>
<comment type="pathway">
    <text evidence="11">Isoprenoid biosynthesis; isopentenyl diphosphate biosynthesis via DXP pathway; isopentenyl diphosphate from 1-deoxy-D-xylulose 5-phosphate: step 3/6.</text>
</comment>
<evidence type="ECO:0000259" key="14">
    <source>
        <dbReference type="SMART" id="SM00650"/>
    </source>
</evidence>
<dbReference type="GO" id="GO:0005524">
    <property type="term" value="F:ATP binding"/>
    <property type="evidence" value="ECO:0007669"/>
    <property type="project" value="UniProtKB-UniRule"/>
</dbReference>
<sequence length="597" mass="62555">MMEPSPHVDLLTPAAIRDLARGLDIRPTKTLGQNFVHDAGTVRRIVAAAGLAPGTHVLEVGPGLGSLTLALLEADMRVSAVEIDPKLATALPRTVETRCDRPENLRVVWADALTITGAGDLNERAGSAWEPPRALVANLPYNVSVPVLLGLIEAIPELETALVMVQREVAERLCAGPGSRTYGVPSAKLAWYGEARLAGNIGRSVFWPEPHVDSALVKFQRRPRYEASERFDTFSLIDQAFAQRRKTLRKALADLCGGADRAAAALESAGIDQRSRGEALGIDDFVRLARAARPGRVARASAGGKINLLLDVARPDERGYHPLRSLFCGLDLIETVTVTPRLGERVDVTTRCASKQIGDLAGLSTNDHLAVRAVRAALARCGRQAGFHLDVDKHVPVAGGMAGGSADAAAALRAAREAFDLDLSDDDLHEIARDLGADVAFGLVGGLALGLGYGDVVTPLGPAPTRTFVLAINERGLSTPEVFAAFDASGAGRAACEDALSPRWMQALADPDPSALGELVSNDLTDAALSLRPDLREIMRAGDDAGAVCTFVSGSGPTIVALARDDEHAAALARALAAAPGVAATVIATGPVVPGED</sequence>
<dbReference type="GO" id="GO:0019288">
    <property type="term" value="P:isopentenyl diphosphate biosynthetic process, methylerythritol 4-phosphate pathway"/>
    <property type="evidence" value="ECO:0007669"/>
    <property type="project" value="UniProtKB-UniRule"/>
</dbReference>
<evidence type="ECO:0000256" key="4">
    <source>
        <dbReference type="ARBA" id="ARBA00022603"/>
    </source>
</evidence>
<dbReference type="PANTHER" id="PTHR11727">
    <property type="entry name" value="DIMETHYLADENOSINE TRANSFERASE"/>
    <property type="match status" value="1"/>
</dbReference>
<gene>
    <name evidence="12 15" type="primary">rsmA</name>
    <name evidence="11" type="synonym">ispE</name>
    <name evidence="12" type="synonym">ksgA</name>
    <name evidence="15" type="ORF">H8R10_07110</name>
</gene>
<dbReference type="HAMAP" id="MF_00061">
    <property type="entry name" value="IspE"/>
    <property type="match status" value="1"/>
</dbReference>
<comment type="caution">
    <text evidence="15">The sequence shown here is derived from an EMBL/GenBank/DDBJ whole genome shotgun (WGS) entry which is preliminary data.</text>
</comment>
<dbReference type="GO" id="GO:0005829">
    <property type="term" value="C:cytosol"/>
    <property type="evidence" value="ECO:0007669"/>
    <property type="project" value="TreeGrafter"/>
</dbReference>
<feature type="binding site" evidence="12 13">
    <location>
        <position position="82"/>
    </location>
    <ligand>
        <name>S-adenosyl-L-methionine</name>
        <dbReference type="ChEBI" id="CHEBI:59789"/>
    </ligand>
</feature>
<comment type="function">
    <text evidence="12">Specifically dimethylates two adjacent adenosines (A1518 and A1519) in the loop of a conserved hairpin near the 3'-end of 16S rRNA in the 30S particle. May play a critical role in biogenesis of 30S subunits.</text>
</comment>
<dbReference type="EC" id="2.1.1.182" evidence="12"/>
<feature type="active site" evidence="11">
    <location>
        <position position="305"/>
    </location>
</feature>
<feature type="active site" evidence="11">
    <location>
        <position position="438"/>
    </location>
</feature>
<dbReference type="InterPro" id="IPR013750">
    <property type="entry name" value="GHMP_kinase_C_dom"/>
</dbReference>
<dbReference type="InterPro" id="IPR001737">
    <property type="entry name" value="KsgA/Erm"/>
</dbReference>
<evidence type="ECO:0000256" key="9">
    <source>
        <dbReference type="ARBA" id="ARBA00022840"/>
    </source>
</evidence>
<evidence type="ECO:0000256" key="8">
    <source>
        <dbReference type="ARBA" id="ARBA00022777"/>
    </source>
</evidence>
<evidence type="ECO:0000256" key="2">
    <source>
        <dbReference type="ARBA" id="ARBA00022490"/>
    </source>
</evidence>
<evidence type="ECO:0000256" key="7">
    <source>
        <dbReference type="ARBA" id="ARBA00022741"/>
    </source>
</evidence>
<protein>
    <recommendedName>
        <fullName evidence="11 12">Multifunctional fusion protein</fullName>
    </recommendedName>
    <domain>
        <recommendedName>
            <fullName evidence="12">Ribosomal RNA small subunit methyltransferase A</fullName>
            <ecNumber evidence="12">2.1.1.182</ecNumber>
        </recommendedName>
        <alternativeName>
            <fullName evidence="12">16S rRNA (adenine(1518)-N(6)/adenine(1519)-N(6))-dimethyltransferase</fullName>
        </alternativeName>
        <alternativeName>
            <fullName evidence="12">16S rRNA dimethyladenosine transferase</fullName>
        </alternativeName>
        <alternativeName>
            <fullName evidence="12">16S rRNA dimethylase</fullName>
        </alternativeName>
        <alternativeName>
            <fullName evidence="12">S-adenosylmethionine-6-N', N'-adenosyl(rRNA) dimethyltransferase</fullName>
        </alternativeName>
    </domain>
    <domain>
        <recommendedName>
            <fullName evidence="11">4-diphosphocytidyl-2-C-methyl-D-erythritol kinase</fullName>
            <shortName evidence="11">CMK</shortName>
            <ecNumber evidence="11">2.7.1.148</ecNumber>
        </recommendedName>
        <alternativeName>
            <fullName evidence="11">4-(cytidine-5'-diphospho)-2-C-methyl-D-erythritol kinase</fullName>
        </alternativeName>
    </domain>
</protein>
<evidence type="ECO:0000256" key="11">
    <source>
        <dbReference type="HAMAP-Rule" id="MF_00061"/>
    </source>
</evidence>
<evidence type="ECO:0000256" key="5">
    <source>
        <dbReference type="ARBA" id="ARBA00022679"/>
    </source>
</evidence>
<dbReference type="InterPro" id="IPR020598">
    <property type="entry name" value="rRNA_Ade_methylase_Trfase_N"/>
</dbReference>
<dbReference type="InterPro" id="IPR029063">
    <property type="entry name" value="SAM-dependent_MTases_sf"/>
</dbReference>
<feature type="binding site" evidence="12 13">
    <location>
        <position position="34"/>
    </location>
    <ligand>
        <name>S-adenosyl-L-methionine</name>
        <dbReference type="ChEBI" id="CHEBI:59789"/>
    </ligand>
</feature>
<dbReference type="EC" id="2.7.1.148" evidence="11"/>
<dbReference type="Pfam" id="PF08544">
    <property type="entry name" value="GHMP_kinases_C"/>
    <property type="match status" value="1"/>
</dbReference>
<comment type="catalytic activity">
    <reaction evidence="11">
        <text>4-CDP-2-C-methyl-D-erythritol + ATP = 4-CDP-2-C-methyl-D-erythritol 2-phosphate + ADP + H(+)</text>
        <dbReference type="Rhea" id="RHEA:18437"/>
        <dbReference type="ChEBI" id="CHEBI:15378"/>
        <dbReference type="ChEBI" id="CHEBI:30616"/>
        <dbReference type="ChEBI" id="CHEBI:57823"/>
        <dbReference type="ChEBI" id="CHEBI:57919"/>
        <dbReference type="ChEBI" id="CHEBI:456216"/>
        <dbReference type="EC" id="2.7.1.148"/>
    </reaction>
</comment>
<dbReference type="GO" id="GO:0050515">
    <property type="term" value="F:4-(cytidine 5'-diphospho)-2-C-methyl-D-erythritol kinase activity"/>
    <property type="evidence" value="ECO:0007669"/>
    <property type="project" value="UniProtKB-UniRule"/>
</dbReference>
<name>A0A8I0KQH4_9ACTO</name>
<dbReference type="Gene3D" id="3.40.50.150">
    <property type="entry name" value="Vaccinia Virus protein VP39"/>
    <property type="match status" value="1"/>
</dbReference>
<dbReference type="EMBL" id="JACRUO010000002">
    <property type="protein sequence ID" value="MBD3689990.1"/>
    <property type="molecule type" value="Genomic_DNA"/>
</dbReference>
<dbReference type="AlphaFoldDB" id="A0A8I0KQH4"/>
<dbReference type="InterPro" id="IPR006204">
    <property type="entry name" value="GHMP_kinase_N_dom"/>
</dbReference>
<dbReference type="InterPro" id="IPR004424">
    <property type="entry name" value="IspE"/>
</dbReference>
<comment type="subcellular location">
    <subcellularLocation>
        <location evidence="12">Cytoplasm</location>
    </subcellularLocation>
</comment>
<keyword evidence="10 12" id="KW-0694">RNA-binding</keyword>
<reference evidence="15 16" key="1">
    <citation type="submission" date="2020-08" db="EMBL/GenBank/DDBJ databases">
        <title>Winkia gen. nov., sp. nov., isolated from faeces of the Anser albifrons in China.</title>
        <authorList>
            <person name="Liu Q."/>
        </authorList>
    </citation>
    <scope>NUCLEOTIDE SEQUENCE [LARGE SCALE GENOMIC DNA]</scope>
    <source>
        <strain evidence="15 16">C62</strain>
    </source>
</reference>
<dbReference type="UniPathway" id="UPA00056">
    <property type="reaction ID" value="UER00094"/>
</dbReference>
<keyword evidence="11" id="KW-0414">Isoprene biosynthesis</keyword>
<dbReference type="NCBIfam" id="TIGR00755">
    <property type="entry name" value="ksgA"/>
    <property type="match status" value="1"/>
</dbReference>
<keyword evidence="9 11" id="KW-0067">ATP-binding</keyword>
<dbReference type="InterPro" id="IPR036554">
    <property type="entry name" value="GHMP_kinase_C_sf"/>
</dbReference>